<dbReference type="SFLD" id="SFLDG01140">
    <property type="entry name" value="C2.B:_Phosphomannomutase_and_P"/>
    <property type="match status" value="1"/>
</dbReference>
<comment type="caution">
    <text evidence="1">The sequence shown here is derived from an EMBL/GenBank/DDBJ whole genome shotgun (WGS) entry which is preliminary data.</text>
</comment>
<dbReference type="PANTHER" id="PTHR10000">
    <property type="entry name" value="PHOSPHOSERINE PHOSPHATASE"/>
    <property type="match status" value="1"/>
</dbReference>
<dbReference type="Gene3D" id="3.40.50.1000">
    <property type="entry name" value="HAD superfamily/HAD-like"/>
    <property type="match status" value="1"/>
</dbReference>
<dbReference type="InterPro" id="IPR000150">
    <property type="entry name" value="Cof"/>
</dbReference>
<sequence length="259" mass="29692">MTKPIVFLDIDGTILDHEKEIPQDSREAIQKLKDNGVHVAIATGRAPFMFEDLRKELDIHSYISFNGQYVVFEDEVVYENPLSKDDLDHLFNKAQGIGHPMVFLNHKGMRATEKDYGHIRESLGSLKFDHPEIDSNFYKQNSIYQALLFCESHEEEQYHKSYDTMHFLRWHEYSMDVLPMGGSKAIGIQKFIERVGIPHERTYAFGDGLNDREMLQYVANGVAMGNASDEVKKLAKHVTKDVSEDGLSHGFRLVGLLEK</sequence>
<proteinExistence type="predicted"/>
<dbReference type="SFLD" id="SFLDG01144">
    <property type="entry name" value="C2.B.4:_PGP_Like"/>
    <property type="match status" value="1"/>
</dbReference>
<dbReference type="InterPro" id="IPR006379">
    <property type="entry name" value="HAD-SF_hydro_IIB"/>
</dbReference>
<dbReference type="GO" id="GO:0000287">
    <property type="term" value="F:magnesium ion binding"/>
    <property type="evidence" value="ECO:0007669"/>
    <property type="project" value="TreeGrafter"/>
</dbReference>
<dbReference type="PANTHER" id="PTHR10000:SF25">
    <property type="entry name" value="PHOSPHATASE YKRA-RELATED"/>
    <property type="match status" value="1"/>
</dbReference>
<dbReference type="InterPro" id="IPR023214">
    <property type="entry name" value="HAD_sf"/>
</dbReference>
<evidence type="ECO:0000313" key="1">
    <source>
        <dbReference type="EMBL" id="KGX85086.1"/>
    </source>
</evidence>
<reference evidence="1 2" key="1">
    <citation type="submission" date="2013-08" db="EMBL/GenBank/DDBJ databases">
        <authorList>
            <person name="Huang J."/>
            <person name="Wang G."/>
        </authorList>
    </citation>
    <scope>NUCLEOTIDE SEQUENCE [LARGE SCALE GENOMIC DNA]</scope>
    <source>
        <strain evidence="1 2">BH030004</strain>
    </source>
</reference>
<dbReference type="SUPFAM" id="SSF56784">
    <property type="entry name" value="HAD-like"/>
    <property type="match status" value="1"/>
</dbReference>
<dbReference type="STRING" id="1385511.GCA_000425225_02821"/>
<evidence type="ECO:0000313" key="2">
    <source>
        <dbReference type="Proteomes" id="UP000030403"/>
    </source>
</evidence>
<dbReference type="Gene3D" id="3.30.1240.10">
    <property type="match status" value="1"/>
</dbReference>
<dbReference type="PROSITE" id="PS01229">
    <property type="entry name" value="COF_2"/>
    <property type="match status" value="1"/>
</dbReference>
<dbReference type="CDD" id="cd07517">
    <property type="entry name" value="HAD_HPP"/>
    <property type="match status" value="1"/>
</dbReference>
<dbReference type="NCBIfam" id="TIGR00099">
    <property type="entry name" value="Cof-subfamily"/>
    <property type="match status" value="1"/>
</dbReference>
<organism evidence="1 2">
    <name type="scientific">Pontibacillus marinus BH030004 = DSM 16465</name>
    <dbReference type="NCBI Taxonomy" id="1385511"/>
    <lineage>
        <taxon>Bacteria</taxon>
        <taxon>Bacillati</taxon>
        <taxon>Bacillota</taxon>
        <taxon>Bacilli</taxon>
        <taxon>Bacillales</taxon>
        <taxon>Bacillaceae</taxon>
        <taxon>Pontibacillus</taxon>
    </lineage>
</organism>
<dbReference type="GO" id="GO:0005829">
    <property type="term" value="C:cytosol"/>
    <property type="evidence" value="ECO:0007669"/>
    <property type="project" value="TreeGrafter"/>
</dbReference>
<gene>
    <name evidence="1" type="ORF">N783_15220</name>
</gene>
<name>A0A0A5FWD6_9BACI</name>
<keyword evidence="2" id="KW-1185">Reference proteome</keyword>
<dbReference type="EMBL" id="AVPF01000044">
    <property type="protein sequence ID" value="KGX85086.1"/>
    <property type="molecule type" value="Genomic_DNA"/>
</dbReference>
<dbReference type="OrthoDB" id="9810101at2"/>
<accession>A0A0A5FWD6</accession>
<dbReference type="GO" id="GO:0016791">
    <property type="term" value="F:phosphatase activity"/>
    <property type="evidence" value="ECO:0007669"/>
    <property type="project" value="TreeGrafter"/>
</dbReference>
<protein>
    <submittedName>
        <fullName evidence="1">Phosphatase</fullName>
    </submittedName>
</protein>
<dbReference type="NCBIfam" id="TIGR01484">
    <property type="entry name" value="HAD-SF-IIB"/>
    <property type="match status" value="1"/>
</dbReference>
<dbReference type="AlphaFoldDB" id="A0A0A5FWD6"/>
<dbReference type="Pfam" id="PF08282">
    <property type="entry name" value="Hydrolase_3"/>
    <property type="match status" value="1"/>
</dbReference>
<dbReference type="eggNOG" id="COG0561">
    <property type="taxonomic scope" value="Bacteria"/>
</dbReference>
<dbReference type="SFLD" id="SFLDS00003">
    <property type="entry name" value="Haloacid_Dehalogenase"/>
    <property type="match status" value="1"/>
</dbReference>
<dbReference type="InterPro" id="IPR036412">
    <property type="entry name" value="HAD-like_sf"/>
</dbReference>
<dbReference type="RefSeq" id="WP_027446473.1">
    <property type="nucleotide sequence ID" value="NZ_AULJ01000035.1"/>
</dbReference>
<dbReference type="Proteomes" id="UP000030403">
    <property type="component" value="Unassembled WGS sequence"/>
</dbReference>